<organism evidence="15 16">
    <name type="scientific">Malassezia globosa (strain ATCC MYA-4612 / CBS 7966)</name>
    <name type="common">Dandruff-associated fungus</name>
    <dbReference type="NCBI Taxonomy" id="425265"/>
    <lineage>
        <taxon>Eukaryota</taxon>
        <taxon>Fungi</taxon>
        <taxon>Dikarya</taxon>
        <taxon>Basidiomycota</taxon>
        <taxon>Ustilaginomycotina</taxon>
        <taxon>Malasseziomycetes</taxon>
        <taxon>Malasseziales</taxon>
        <taxon>Malasseziaceae</taxon>
        <taxon>Malassezia</taxon>
    </lineage>
</organism>
<protein>
    <recommendedName>
        <fullName evidence="4 12">GDP-Man:Man(3)GlcNAc(2)-PP-Dol alpha-1,2-mannosyltransferase</fullName>
        <ecNumber evidence="3 12">2.4.1.131</ecNumber>
    </recommendedName>
</protein>
<evidence type="ECO:0000256" key="2">
    <source>
        <dbReference type="ARBA" id="ARBA00004922"/>
    </source>
</evidence>
<keyword evidence="9" id="KW-1133">Transmembrane helix</keyword>
<dbReference type="OrthoDB" id="2276068at2759"/>
<evidence type="ECO:0000259" key="13">
    <source>
        <dbReference type="Pfam" id="PF00534"/>
    </source>
</evidence>
<feature type="domain" description="ALG11 mannosyltransferase N-terminal" evidence="14">
    <location>
        <begin position="50"/>
        <end position="261"/>
    </location>
</feature>
<evidence type="ECO:0000313" key="15">
    <source>
        <dbReference type="EMBL" id="EDP44678.1"/>
    </source>
</evidence>
<evidence type="ECO:0000256" key="7">
    <source>
        <dbReference type="ARBA" id="ARBA00022692"/>
    </source>
</evidence>
<dbReference type="VEuPathDB" id="FungiDB:MGL_1160"/>
<dbReference type="GO" id="GO:0006487">
    <property type="term" value="P:protein N-linked glycosylation"/>
    <property type="evidence" value="ECO:0007669"/>
    <property type="project" value="TreeGrafter"/>
</dbReference>
<evidence type="ECO:0000256" key="5">
    <source>
        <dbReference type="ARBA" id="ARBA00022676"/>
    </source>
</evidence>
<dbReference type="SUPFAM" id="SSF53756">
    <property type="entry name" value="UDP-Glycosyltransferase/glycogen phosphorylase"/>
    <property type="match status" value="1"/>
</dbReference>
<evidence type="ECO:0000256" key="1">
    <source>
        <dbReference type="ARBA" id="ARBA00004389"/>
    </source>
</evidence>
<dbReference type="InterPro" id="IPR031814">
    <property type="entry name" value="ALG11_N"/>
</dbReference>
<dbReference type="Gene3D" id="3.40.50.2000">
    <property type="entry name" value="Glycogen Phosphorylase B"/>
    <property type="match status" value="1"/>
</dbReference>
<dbReference type="RefSeq" id="XP_001731892.1">
    <property type="nucleotide sequence ID" value="XM_001731840.1"/>
</dbReference>
<comment type="subcellular location">
    <subcellularLocation>
        <location evidence="1">Endoplasmic reticulum membrane</location>
        <topology evidence="1">Single-pass membrane protein</topology>
    </subcellularLocation>
</comment>
<evidence type="ECO:0000256" key="4">
    <source>
        <dbReference type="ARBA" id="ARBA00022018"/>
    </source>
</evidence>
<comment type="catalytic activity">
    <reaction evidence="11 12">
        <text>an alpha-D-Man-(1-&gt;3)-[alpha-D-Man-(1-&gt;6)]-beta-D-Man-(1-&gt;4)-beta-D-GlcNAc-(1-&gt;4)-alpha-D-GlcNAc-diphospho-di-trans,poly-cis-dolichol + 2 GDP-alpha-D-mannose = an alpha-D-Man-(1-&gt;2)-alpha-D-Man-(1-&gt;2)-alpha-D-Man-(1-&gt;3)-[alpha-D-Man-(1-&gt;6)]-beta-D-Man-(1-&gt;4)-beta-D-GlcNAc-(1-&gt;4)-alpha-D-GlcNAc-diphospho-di-trans,poly-cis-dolichol + 2 GDP + 2 H(+)</text>
        <dbReference type="Rhea" id="RHEA:29523"/>
        <dbReference type="Rhea" id="RHEA-COMP:19515"/>
        <dbReference type="Rhea" id="RHEA-COMP:19516"/>
        <dbReference type="ChEBI" id="CHEBI:15378"/>
        <dbReference type="ChEBI" id="CHEBI:57527"/>
        <dbReference type="ChEBI" id="CHEBI:58189"/>
        <dbReference type="ChEBI" id="CHEBI:132511"/>
        <dbReference type="ChEBI" id="CHEBI:132515"/>
        <dbReference type="EC" id="2.4.1.131"/>
    </reaction>
    <physiologicalReaction direction="left-to-right" evidence="11 12">
        <dbReference type="Rhea" id="RHEA:29524"/>
    </physiologicalReaction>
</comment>
<gene>
    <name evidence="15" type="ORF">MGL_1160</name>
</gene>
<dbReference type="OMA" id="ARLYGWV"/>
<evidence type="ECO:0000256" key="10">
    <source>
        <dbReference type="ARBA" id="ARBA00023136"/>
    </source>
</evidence>
<feature type="domain" description="Glycosyl transferase family 1" evidence="13">
    <location>
        <begin position="300"/>
        <end position="443"/>
    </location>
</feature>
<dbReference type="Pfam" id="PF00534">
    <property type="entry name" value="Glycos_transf_1"/>
    <property type="match status" value="1"/>
</dbReference>
<keyword evidence="7" id="KW-0812">Transmembrane</keyword>
<dbReference type="PANTHER" id="PTHR45919:SF1">
    <property type="entry name" value="GDP-MAN:MAN(3)GLCNAC(2)-PP-DOL ALPHA-1,2-MANNOSYLTRANSFERASE"/>
    <property type="match status" value="1"/>
</dbReference>
<dbReference type="Pfam" id="PF15924">
    <property type="entry name" value="ALG11_N"/>
    <property type="match status" value="1"/>
</dbReference>
<evidence type="ECO:0000256" key="6">
    <source>
        <dbReference type="ARBA" id="ARBA00022679"/>
    </source>
</evidence>
<dbReference type="GO" id="GO:0004377">
    <property type="term" value="F:GDP-Man:Man(3)GlcNAc(2)-PP-Dol alpha-1,2-mannosyltransferase activity"/>
    <property type="evidence" value="ECO:0007669"/>
    <property type="project" value="UniProtKB-UniRule"/>
</dbReference>
<dbReference type="Proteomes" id="UP000008837">
    <property type="component" value="Unassembled WGS sequence"/>
</dbReference>
<dbReference type="CDD" id="cd03806">
    <property type="entry name" value="GT4_ALG11-like"/>
    <property type="match status" value="1"/>
</dbReference>
<evidence type="ECO:0000256" key="11">
    <source>
        <dbReference type="ARBA" id="ARBA00045065"/>
    </source>
</evidence>
<name>A8PWN3_MALGO</name>
<dbReference type="PANTHER" id="PTHR45919">
    <property type="entry name" value="GDP-MAN:MAN(3)GLCNAC(2)-PP-DOL ALPHA-1,2-MANNOSYLTRANSFERASE"/>
    <property type="match status" value="1"/>
</dbReference>
<dbReference type="AlphaFoldDB" id="A8PWN3"/>
<comment type="similarity">
    <text evidence="12">Belongs to the glycosyltransferase group 1 family. Glycosyltransferase 4 subfamily.</text>
</comment>
<dbReference type="STRING" id="425265.A8PWN3"/>
<evidence type="ECO:0000256" key="8">
    <source>
        <dbReference type="ARBA" id="ARBA00022824"/>
    </source>
</evidence>
<dbReference type="EMBL" id="AAYY01000003">
    <property type="protein sequence ID" value="EDP44678.1"/>
    <property type="molecule type" value="Genomic_DNA"/>
</dbReference>
<dbReference type="InterPro" id="IPR038013">
    <property type="entry name" value="ALG11"/>
</dbReference>
<keyword evidence="5 12" id="KW-0328">Glycosyltransferase</keyword>
<dbReference type="InParanoid" id="A8PWN3"/>
<dbReference type="UniPathway" id="UPA00378"/>
<keyword evidence="8 12" id="KW-0256">Endoplasmic reticulum</keyword>
<accession>A8PWN3</accession>
<evidence type="ECO:0000256" key="12">
    <source>
        <dbReference type="RuleBase" id="RU367051"/>
    </source>
</evidence>
<dbReference type="GeneID" id="5856197"/>
<proteinExistence type="inferred from homology"/>
<reference evidence="15 16" key="1">
    <citation type="journal article" date="2007" name="Proc. Natl. Acad. Sci. U.S.A.">
        <title>Dandruff-associated Malassezia genomes reveal convergent and divergent virulence traits shared with plant and human fungal pathogens.</title>
        <authorList>
            <person name="Xu J."/>
            <person name="Saunders C.W."/>
            <person name="Hu P."/>
            <person name="Grant R.A."/>
            <person name="Boekhout T."/>
            <person name="Kuramae E.E."/>
            <person name="Kronstad J.W."/>
            <person name="Deangelis Y.M."/>
            <person name="Reeder N.L."/>
            <person name="Johnstone K.R."/>
            <person name="Leland M."/>
            <person name="Fieno A.M."/>
            <person name="Begley W.M."/>
            <person name="Sun Y."/>
            <person name="Lacey M.P."/>
            <person name="Chaudhary T."/>
            <person name="Keough T."/>
            <person name="Chu L."/>
            <person name="Sears R."/>
            <person name="Yuan B."/>
            <person name="Dawson T.L.Jr."/>
        </authorList>
    </citation>
    <scope>NUCLEOTIDE SEQUENCE [LARGE SCALE GENOMIC DNA]</scope>
    <source>
        <strain evidence="16">ATCC MYA-4612 / CBS 7966</strain>
    </source>
</reference>
<keyword evidence="6 12" id="KW-0808">Transferase</keyword>
<evidence type="ECO:0000256" key="9">
    <source>
        <dbReference type="ARBA" id="ARBA00022989"/>
    </source>
</evidence>
<dbReference type="EC" id="2.4.1.131" evidence="3 12"/>
<evidence type="ECO:0000256" key="3">
    <source>
        <dbReference type="ARBA" id="ARBA00012645"/>
    </source>
</evidence>
<evidence type="ECO:0000313" key="16">
    <source>
        <dbReference type="Proteomes" id="UP000008837"/>
    </source>
</evidence>
<dbReference type="GO" id="GO:0005789">
    <property type="term" value="C:endoplasmic reticulum membrane"/>
    <property type="evidence" value="ECO:0007669"/>
    <property type="project" value="UniProtKB-SubCell"/>
</dbReference>
<evidence type="ECO:0000259" key="14">
    <source>
        <dbReference type="Pfam" id="PF15924"/>
    </source>
</evidence>
<dbReference type="InterPro" id="IPR001296">
    <property type="entry name" value="Glyco_trans_1"/>
</dbReference>
<dbReference type="KEGG" id="mgl:MGL_1160"/>
<comment type="function">
    <text evidence="12">GDP-Man:Man(3)GlcNAc(2)-PP-Dol alpha-1,2-mannosyltransferase that operates in the biosynthetic pathway of dolichol-linked oligosaccharides, the glycan precursors employed in protein asparagine (N)-glycosylation. The assembly of dolichol-linked oligosaccharides begins on the cytosolic side of the endoplasmic reticulum membrane and finishes in its lumen. The sequential addition of sugars to dolichol pyrophosphate produces dolichol-linked oligosaccharides containing fourteen sugars, including two GlcNAcs, nine mannoses and three glucoses. Once assembled, the oligosaccharide is transferred from the lipid to nascent proteins by oligosaccharyltransferases. Catalyzes, on the cytoplasmic face of the endoplasmic reticulum, the addition of the fourth and fifth mannose residues to the dolichol-linked oligosaccharide chain, to produce Man(5)GlcNAc(2)-PP-dolichol core oligosaccharide.</text>
</comment>
<comment type="pathway">
    <text evidence="2 12">Protein modification; protein glycosylation.</text>
</comment>
<sequence>MLLVFVACTVGVNFISTFAWRKVLRDTNAEKRRRILQDLQLPIGRVRYMFVGFLHPHSHGGGGGERVLYEAILHHQRADPNIVCVVYTGDIAPLPGGVSKQEMLDKVRTQFGIELNENRVAFLPLAYVRLVGDNFWSMFTLAGQAIGANRMGYSAMLQLVPDVFIDTAGHAFTYSAVKNFSSRVRLGAYIHYPTISTDMLQRVRQRRPGHTNPPQIAQSLPRSMAKYVYYRLFAAVYGSALRHADVIVCNGHWTRAHVMDLLQYRIPRPWRTPTLPRLHVVYPPCQTASFTSLPLEGRDPHSLLSIAQFRPEKEHELQLRIVHGLLQKHPELKRPSSSGRALRLTLIGSCRHDADKKRLVALERLAKELMIENHIEWCVDAPFTTMIDKMRTASIGLSTMVDEHFGIAVVEYMAAGLLTLSHASAGPLMDIAVPVSGMQTGFHASCLDEYIDTAYRLMTMPPSTALKVRRIARERAASSFSDVEFHRRWRECMWKELVPPELLVENDRLLKQRAMALQAQAAGASPMPTVST</sequence>
<keyword evidence="10" id="KW-0472">Membrane</keyword>
<dbReference type="FunCoup" id="A8PWN3">
    <property type="interactions" value="238"/>
</dbReference>
<comment type="caution">
    <text evidence="15">The sequence shown here is derived from an EMBL/GenBank/DDBJ whole genome shotgun (WGS) entry which is preliminary data.</text>
</comment>
<keyword evidence="16" id="KW-1185">Reference proteome</keyword>